<name>A0A238JVU0_9RHOB</name>
<evidence type="ECO:0000256" key="2">
    <source>
        <dbReference type="SAM" id="SignalP"/>
    </source>
</evidence>
<evidence type="ECO:0000313" key="3">
    <source>
        <dbReference type="EMBL" id="SMX34307.1"/>
    </source>
</evidence>
<evidence type="ECO:0008006" key="5">
    <source>
        <dbReference type="Google" id="ProtNLM"/>
    </source>
</evidence>
<dbReference type="EMBL" id="FXYE01000001">
    <property type="protein sequence ID" value="SMX34307.1"/>
    <property type="molecule type" value="Genomic_DNA"/>
</dbReference>
<gene>
    <name evidence="3" type="ORF">COL8621_01247</name>
</gene>
<feature type="signal peptide" evidence="2">
    <location>
        <begin position="1"/>
        <end position="26"/>
    </location>
</feature>
<feature type="chain" id="PRO_5012218312" description="VPLPA-CTERM protein sorting domain-containing protein" evidence="2">
    <location>
        <begin position="27"/>
        <end position="221"/>
    </location>
</feature>
<keyword evidence="1" id="KW-1133">Transmembrane helix</keyword>
<proteinExistence type="predicted"/>
<keyword evidence="1" id="KW-0812">Transmembrane</keyword>
<dbReference type="OrthoDB" id="9908526at2"/>
<feature type="transmembrane region" description="Helical" evidence="1">
    <location>
        <begin position="190"/>
        <end position="211"/>
    </location>
</feature>
<keyword evidence="4" id="KW-1185">Reference proteome</keyword>
<reference evidence="4" key="1">
    <citation type="submission" date="2017-05" db="EMBL/GenBank/DDBJ databases">
        <authorList>
            <person name="Rodrigo-Torres L."/>
            <person name="Arahal R. D."/>
            <person name="Lucena T."/>
        </authorList>
    </citation>
    <scope>NUCLEOTIDE SEQUENCE [LARGE SCALE GENOMIC DNA]</scope>
    <source>
        <strain evidence="4">CECT 8621</strain>
    </source>
</reference>
<sequence length="221" mass="23056">MPKKIYNAILHALFLTLMALPFRAAAATVELHSATASPITIGAGGEGAGRGVSFLVEEDFSISAAGIYLDLKSESYDVLIYSSTNGYDLIAPLVSASEVTGGSGVSYYDIDISYAFTAGNYYYIQWEPSDQGSGDWLAGASPNAMFSDAVLPETLGLVTILDGAEGNSTSGISFANALHPNIRLTVVNPAAVPITSAGFLLSGALAGLGLARKKRRRHTQA</sequence>
<organism evidence="3 4">
    <name type="scientific">Actibacterium lipolyticum</name>
    <dbReference type="NCBI Taxonomy" id="1524263"/>
    <lineage>
        <taxon>Bacteria</taxon>
        <taxon>Pseudomonadati</taxon>
        <taxon>Pseudomonadota</taxon>
        <taxon>Alphaproteobacteria</taxon>
        <taxon>Rhodobacterales</taxon>
        <taxon>Roseobacteraceae</taxon>
        <taxon>Actibacterium</taxon>
    </lineage>
</organism>
<accession>A0A238JVU0</accession>
<keyword evidence="2" id="KW-0732">Signal</keyword>
<evidence type="ECO:0000313" key="4">
    <source>
        <dbReference type="Proteomes" id="UP000202922"/>
    </source>
</evidence>
<dbReference type="Proteomes" id="UP000202922">
    <property type="component" value="Unassembled WGS sequence"/>
</dbReference>
<evidence type="ECO:0000256" key="1">
    <source>
        <dbReference type="SAM" id="Phobius"/>
    </source>
</evidence>
<protein>
    <recommendedName>
        <fullName evidence="5">VPLPA-CTERM protein sorting domain-containing protein</fullName>
    </recommendedName>
</protein>
<keyword evidence="1" id="KW-0472">Membrane</keyword>
<dbReference type="RefSeq" id="WP_141137844.1">
    <property type="nucleotide sequence ID" value="NZ_FXYE01000001.1"/>
</dbReference>
<dbReference type="AlphaFoldDB" id="A0A238JVU0"/>